<proteinExistence type="predicted"/>
<accession>A0A222ZI39</accession>
<evidence type="ECO:0000313" key="1">
    <source>
        <dbReference type="EMBL" id="ASR84128.1"/>
    </source>
</evidence>
<organism evidence="1 2">
    <name type="scientific">Arthrobacter phage Wheelbite</name>
    <dbReference type="NCBI Taxonomy" id="2015873"/>
    <lineage>
        <taxon>Viruses</taxon>
        <taxon>Duplodnaviria</taxon>
        <taxon>Heunggongvirae</taxon>
        <taxon>Uroviricota</taxon>
        <taxon>Caudoviricetes</taxon>
        <taxon>Laroyevirus</taxon>
        <taxon>Laroyevirus wheelbite</taxon>
    </lineage>
</organism>
<reference evidence="2" key="1">
    <citation type="submission" date="2017-05" db="EMBL/GenBank/DDBJ databases">
        <authorList>
            <person name="Aguayo I.A."/>
            <person name="Haubrich L.A."/>
            <person name="Lawand A."/>
            <person name="Nayek S."/>
            <person name="Syed N."/>
            <person name="Wagner P.E."/>
            <person name="Donegan-Quick R."/>
            <person name="Kim T."/>
            <person name="Visi D.K."/>
            <person name="Allen M.S."/>
            <person name="Hughes L.E."/>
            <person name="Stoner T.H."/>
            <person name="Garlena R.A."/>
            <person name="Russell D.A."/>
            <person name="Pope W.H."/>
            <person name="Jacobs-Sera D."/>
            <person name="Hatfull G.F."/>
        </authorList>
    </citation>
    <scope>NUCLEOTIDE SEQUENCE [LARGE SCALE GENOMIC DNA]</scope>
</reference>
<protein>
    <submittedName>
        <fullName evidence="1">Uncharacterized protein</fullName>
    </submittedName>
</protein>
<dbReference type="EMBL" id="MF140434">
    <property type="protein sequence ID" value="ASR84128.1"/>
    <property type="molecule type" value="Genomic_DNA"/>
</dbReference>
<sequence length="57" mass="6440">MTPRKGPIGHLLTAAVRFIGWLIFAIHDARQRRFETARQEALAQARLLHRGCKCGQA</sequence>
<evidence type="ECO:0000313" key="2">
    <source>
        <dbReference type="Proteomes" id="UP000225544"/>
    </source>
</evidence>
<dbReference type="Proteomes" id="UP000225544">
    <property type="component" value="Segment"/>
</dbReference>
<dbReference type="KEGG" id="vg:65071749"/>
<keyword evidence="2" id="KW-1185">Reference proteome</keyword>
<gene>
    <name evidence="1" type="primary">35</name>
    <name evidence="1" type="ORF">SEA_WHEELBITE_35</name>
</gene>
<dbReference type="GeneID" id="65071749"/>
<dbReference type="RefSeq" id="YP_010082743.1">
    <property type="nucleotide sequence ID" value="NC_055034.1"/>
</dbReference>
<name>A0A222ZI39_9CAUD</name>